<evidence type="ECO:0000256" key="5">
    <source>
        <dbReference type="ARBA" id="ARBA00022827"/>
    </source>
</evidence>
<dbReference type="InterPro" id="IPR036318">
    <property type="entry name" value="FAD-bd_PCMH-like_sf"/>
</dbReference>
<organism evidence="10 11">
    <name type="scientific">Rhynchospora pubera</name>
    <dbReference type="NCBI Taxonomy" id="906938"/>
    <lineage>
        <taxon>Eukaryota</taxon>
        <taxon>Viridiplantae</taxon>
        <taxon>Streptophyta</taxon>
        <taxon>Embryophyta</taxon>
        <taxon>Tracheophyta</taxon>
        <taxon>Spermatophyta</taxon>
        <taxon>Magnoliopsida</taxon>
        <taxon>Liliopsida</taxon>
        <taxon>Poales</taxon>
        <taxon>Cyperaceae</taxon>
        <taxon>Cyperoideae</taxon>
        <taxon>Rhynchosporeae</taxon>
        <taxon>Rhynchospora</taxon>
    </lineage>
</organism>
<dbReference type="Pfam" id="PF08031">
    <property type="entry name" value="BBE"/>
    <property type="match status" value="1"/>
</dbReference>
<evidence type="ECO:0000256" key="7">
    <source>
        <dbReference type="ARBA" id="ARBA00023180"/>
    </source>
</evidence>
<dbReference type="Gene3D" id="3.40.462.20">
    <property type="match status" value="1"/>
</dbReference>
<evidence type="ECO:0000256" key="1">
    <source>
        <dbReference type="ARBA" id="ARBA00001974"/>
    </source>
</evidence>
<evidence type="ECO:0000256" key="2">
    <source>
        <dbReference type="ARBA" id="ARBA00005466"/>
    </source>
</evidence>
<proteinExistence type="inferred from homology"/>
<comment type="caution">
    <text evidence="10">The sequence shown here is derived from an EMBL/GenBank/DDBJ whole genome shotgun (WGS) entry which is preliminary data.</text>
</comment>
<feature type="domain" description="FAD-binding PCMH-type" evidence="9">
    <location>
        <begin position="72"/>
        <end position="249"/>
    </location>
</feature>
<dbReference type="Gene3D" id="3.30.43.10">
    <property type="entry name" value="Uridine Diphospho-n-acetylenolpyruvylglucosamine Reductase, domain 2"/>
    <property type="match status" value="1"/>
</dbReference>
<comment type="cofactor">
    <cofactor evidence="1">
        <name>FAD</name>
        <dbReference type="ChEBI" id="CHEBI:57692"/>
    </cofactor>
</comment>
<dbReference type="InterPro" id="IPR016167">
    <property type="entry name" value="FAD-bd_PCMH_sub1"/>
</dbReference>
<dbReference type="GO" id="GO:0071949">
    <property type="term" value="F:FAD binding"/>
    <property type="evidence" value="ECO:0007669"/>
    <property type="project" value="InterPro"/>
</dbReference>
<dbReference type="InterPro" id="IPR006094">
    <property type="entry name" value="Oxid_FAD_bind_N"/>
</dbReference>
<protein>
    <submittedName>
        <fullName evidence="10">FAD-binding Berberine family protein</fullName>
    </submittedName>
</protein>
<gene>
    <name evidence="10" type="ORF">LUZ62_066311</name>
</gene>
<dbReference type="PROSITE" id="PS51257">
    <property type="entry name" value="PROKAR_LIPOPROTEIN"/>
    <property type="match status" value="1"/>
</dbReference>
<dbReference type="SUPFAM" id="SSF56176">
    <property type="entry name" value="FAD-binding/transporter-associated domain-like"/>
    <property type="match status" value="1"/>
</dbReference>
<evidence type="ECO:0000313" key="10">
    <source>
        <dbReference type="EMBL" id="KAJ4782054.1"/>
    </source>
</evidence>
<dbReference type="AlphaFoldDB" id="A0AAV8EMU8"/>
<name>A0AAV8EMU8_9POAL</name>
<dbReference type="InterPro" id="IPR012951">
    <property type="entry name" value="BBE"/>
</dbReference>
<dbReference type="Pfam" id="PF01565">
    <property type="entry name" value="FAD_binding_4"/>
    <property type="match status" value="1"/>
</dbReference>
<dbReference type="FunFam" id="3.30.43.10:FF:000004">
    <property type="entry name" value="Berberine bridge enzyme-like 15"/>
    <property type="match status" value="1"/>
</dbReference>
<dbReference type="Gene3D" id="3.30.465.10">
    <property type="match status" value="1"/>
</dbReference>
<dbReference type="Proteomes" id="UP001140206">
    <property type="component" value="Chromosome 3"/>
</dbReference>
<dbReference type="PROSITE" id="PS51387">
    <property type="entry name" value="FAD_PCMH"/>
    <property type="match status" value="1"/>
</dbReference>
<sequence length="542" mass="61252">MAKEITFLILFFLSCSVHISLANQNYQSFLHCLYNNIQSSEGNSDIFYTPSNSNYTSFYLSSIRNLRFVNSATTKPLLIIAPTNVSHVQASVVCARENGFSIRVRSGGHDYEGLSYREVDNSRQFVIVDLANLREIDIDVTRGTAWVQAGATLGELYYKISIKTNLYGFPAGICPTVGIGGHISGGGFGTMLRKYGLASDNVLDALLVDSNGDLLHKDSMGEDLFWAMRGGGGTSYGIVVSWKVKLVPVPPIVTVFTINRVMKEGVIDLMSKWQSIAPRLHEDLLIRIVAQQIYEGGERQVQAGFNALFLGECVQLVELMETDFPELGMRRQDCKEMSWIESALYFAFYTSDISKEALLDRGTEPYRYFKAKSDFVKEPIPKSALEKVLSLILDDNAGVIIMDPYGAKMDNISETATPFPHRKGNLYNIQYFTEWTQHDTTTYEERMRWIRNIYDEMEPYVSTNPRAAYINYRDLDLGINELVDGISSYEKGRIWGEKYFKGNFEKLALVKARVDPSDFFWNEQSVPPLFAGDTLLSFYFDA</sequence>
<keyword evidence="7" id="KW-0325">Glycoprotein</keyword>
<dbReference type="GO" id="GO:0016491">
    <property type="term" value="F:oxidoreductase activity"/>
    <property type="evidence" value="ECO:0007669"/>
    <property type="project" value="InterPro"/>
</dbReference>
<feature type="chain" id="PRO_5043316918" evidence="8">
    <location>
        <begin position="23"/>
        <end position="542"/>
    </location>
</feature>
<keyword evidence="3" id="KW-0285">Flavoprotein</keyword>
<evidence type="ECO:0000256" key="8">
    <source>
        <dbReference type="SAM" id="SignalP"/>
    </source>
</evidence>
<evidence type="ECO:0000256" key="3">
    <source>
        <dbReference type="ARBA" id="ARBA00022630"/>
    </source>
</evidence>
<dbReference type="PANTHER" id="PTHR32448">
    <property type="entry name" value="OS08G0158400 PROTEIN"/>
    <property type="match status" value="1"/>
</dbReference>
<dbReference type="InterPro" id="IPR016166">
    <property type="entry name" value="FAD-bd_PCMH"/>
</dbReference>
<dbReference type="InterPro" id="IPR016169">
    <property type="entry name" value="FAD-bd_PCMH_sub2"/>
</dbReference>
<keyword evidence="4 8" id="KW-0732">Signal</keyword>
<comment type="similarity">
    <text evidence="2">Belongs to the oxygen-dependent FAD-linked oxidoreductase family.</text>
</comment>
<accession>A0AAV8EMU8</accession>
<keyword evidence="11" id="KW-1185">Reference proteome</keyword>
<feature type="signal peptide" evidence="8">
    <location>
        <begin position="1"/>
        <end position="22"/>
    </location>
</feature>
<keyword evidence="5" id="KW-0274">FAD</keyword>
<evidence type="ECO:0000313" key="11">
    <source>
        <dbReference type="Proteomes" id="UP001140206"/>
    </source>
</evidence>
<evidence type="ECO:0000256" key="4">
    <source>
        <dbReference type="ARBA" id="ARBA00022729"/>
    </source>
</evidence>
<evidence type="ECO:0000256" key="6">
    <source>
        <dbReference type="ARBA" id="ARBA00023157"/>
    </source>
</evidence>
<dbReference type="EMBL" id="JAMFTS010000003">
    <property type="protein sequence ID" value="KAJ4782054.1"/>
    <property type="molecule type" value="Genomic_DNA"/>
</dbReference>
<evidence type="ECO:0000259" key="9">
    <source>
        <dbReference type="PROSITE" id="PS51387"/>
    </source>
</evidence>
<keyword evidence="6" id="KW-1015">Disulfide bond</keyword>
<reference evidence="10" key="1">
    <citation type="submission" date="2022-08" db="EMBL/GenBank/DDBJ databases">
        <authorList>
            <person name="Marques A."/>
        </authorList>
    </citation>
    <scope>NUCLEOTIDE SEQUENCE</scope>
    <source>
        <strain evidence="10">RhyPub2mFocal</strain>
        <tissue evidence="10">Leaves</tissue>
    </source>
</reference>